<feature type="domain" description="Major facilitator superfamily (MFS) profile" evidence="10">
    <location>
        <begin position="1"/>
        <end position="478"/>
    </location>
</feature>
<dbReference type="InterPro" id="IPR036259">
    <property type="entry name" value="MFS_trans_sf"/>
</dbReference>
<evidence type="ECO:0000256" key="1">
    <source>
        <dbReference type="ARBA" id="ARBA00004651"/>
    </source>
</evidence>
<dbReference type="InterPro" id="IPR020846">
    <property type="entry name" value="MFS_dom"/>
</dbReference>
<evidence type="ECO:0000256" key="2">
    <source>
        <dbReference type="ARBA" id="ARBA00005982"/>
    </source>
</evidence>
<dbReference type="Proteomes" id="UP000182740">
    <property type="component" value="Unassembled WGS sequence"/>
</dbReference>
<feature type="transmembrane region" description="Helical" evidence="9">
    <location>
        <begin position="94"/>
        <end position="125"/>
    </location>
</feature>
<dbReference type="NCBIfam" id="TIGR00924">
    <property type="entry name" value="yjdL_sub1_fam"/>
    <property type="match status" value="1"/>
</dbReference>
<evidence type="ECO:0000256" key="5">
    <source>
        <dbReference type="ARBA" id="ARBA00022692"/>
    </source>
</evidence>
<name>A0A1K1QGH6_9PSEU</name>
<dbReference type="GO" id="GO:0006857">
    <property type="term" value="P:oligopeptide transport"/>
    <property type="evidence" value="ECO:0007669"/>
    <property type="project" value="InterPro"/>
</dbReference>
<keyword evidence="5 8" id="KW-0812">Transmembrane</keyword>
<evidence type="ECO:0000256" key="4">
    <source>
        <dbReference type="ARBA" id="ARBA00022475"/>
    </source>
</evidence>
<dbReference type="RefSeq" id="WP_072475773.1">
    <property type="nucleotide sequence ID" value="NZ_FPJG01000006.1"/>
</dbReference>
<evidence type="ECO:0000256" key="9">
    <source>
        <dbReference type="SAM" id="Phobius"/>
    </source>
</evidence>
<accession>A0A1K1QGH6</accession>
<dbReference type="AlphaFoldDB" id="A0A1K1QGH6"/>
<feature type="transmembrane region" description="Helical" evidence="9">
    <location>
        <begin position="455"/>
        <end position="477"/>
    </location>
</feature>
<dbReference type="PROSITE" id="PS50850">
    <property type="entry name" value="MFS"/>
    <property type="match status" value="1"/>
</dbReference>
<comment type="subcellular location">
    <subcellularLocation>
        <location evidence="1">Cell membrane</location>
        <topology evidence="1">Multi-pass membrane protein</topology>
    </subcellularLocation>
    <subcellularLocation>
        <location evidence="8">Membrane</location>
        <topology evidence="8">Multi-pass membrane protein</topology>
    </subcellularLocation>
</comment>
<dbReference type="EMBL" id="FPJG01000006">
    <property type="protein sequence ID" value="SFW58845.1"/>
    <property type="molecule type" value="Genomic_DNA"/>
</dbReference>
<feature type="transmembrane region" description="Helical" evidence="9">
    <location>
        <begin position="282"/>
        <end position="299"/>
    </location>
</feature>
<dbReference type="GO" id="GO:0005886">
    <property type="term" value="C:plasma membrane"/>
    <property type="evidence" value="ECO:0007669"/>
    <property type="project" value="UniProtKB-SubCell"/>
</dbReference>
<feature type="transmembrane region" description="Helical" evidence="9">
    <location>
        <begin position="252"/>
        <end position="270"/>
    </location>
</feature>
<dbReference type="InterPro" id="IPR018456">
    <property type="entry name" value="PTR2_symporter_CS"/>
</dbReference>
<feature type="transmembrane region" description="Helical" evidence="9">
    <location>
        <begin position="32"/>
        <end position="49"/>
    </location>
</feature>
<feature type="transmembrane region" description="Helical" evidence="9">
    <location>
        <begin position="385"/>
        <end position="405"/>
    </location>
</feature>
<feature type="transmembrane region" description="Helical" evidence="9">
    <location>
        <begin position="222"/>
        <end position="240"/>
    </location>
</feature>
<dbReference type="PANTHER" id="PTHR23517:SF15">
    <property type="entry name" value="PROTON-DEPENDENT OLIGOPEPTIDE FAMILY TRANSPORT PROTEIN"/>
    <property type="match status" value="1"/>
</dbReference>
<organism evidence="11 12">
    <name type="scientific">Amycolatopsis australiensis</name>
    <dbReference type="NCBI Taxonomy" id="546364"/>
    <lineage>
        <taxon>Bacteria</taxon>
        <taxon>Bacillati</taxon>
        <taxon>Actinomycetota</taxon>
        <taxon>Actinomycetes</taxon>
        <taxon>Pseudonocardiales</taxon>
        <taxon>Pseudonocardiaceae</taxon>
        <taxon>Amycolatopsis</taxon>
    </lineage>
</organism>
<dbReference type="InterPro" id="IPR000109">
    <property type="entry name" value="POT_fam"/>
</dbReference>
<keyword evidence="6 9" id="KW-1133">Transmembrane helix</keyword>
<gene>
    <name evidence="11" type="ORF">SAMN04489730_1759</name>
</gene>
<evidence type="ECO:0000259" key="10">
    <source>
        <dbReference type="PROSITE" id="PS50850"/>
    </source>
</evidence>
<feature type="transmembrane region" description="Helical" evidence="9">
    <location>
        <begin position="426"/>
        <end position="443"/>
    </location>
</feature>
<dbReference type="SUPFAM" id="SSF103473">
    <property type="entry name" value="MFS general substrate transporter"/>
    <property type="match status" value="1"/>
</dbReference>
<feature type="transmembrane region" description="Helical" evidence="9">
    <location>
        <begin position="327"/>
        <end position="347"/>
    </location>
</feature>
<keyword evidence="3 8" id="KW-0813">Transport</keyword>
<feature type="transmembrane region" description="Helical" evidence="9">
    <location>
        <begin position="155"/>
        <end position="174"/>
    </location>
</feature>
<feature type="transmembrane region" description="Helical" evidence="9">
    <location>
        <begin position="359"/>
        <end position="379"/>
    </location>
</feature>
<dbReference type="GO" id="GO:1904680">
    <property type="term" value="F:peptide transmembrane transporter activity"/>
    <property type="evidence" value="ECO:0007669"/>
    <property type="project" value="InterPro"/>
</dbReference>
<dbReference type="STRING" id="546364.SAMN04489730_1759"/>
<evidence type="ECO:0000313" key="11">
    <source>
        <dbReference type="EMBL" id="SFW58845.1"/>
    </source>
</evidence>
<evidence type="ECO:0000256" key="8">
    <source>
        <dbReference type="RuleBase" id="RU003755"/>
    </source>
</evidence>
<dbReference type="InterPro" id="IPR050171">
    <property type="entry name" value="MFS_Transporters"/>
</dbReference>
<proteinExistence type="inferred from homology"/>
<feature type="transmembrane region" description="Helical" evidence="9">
    <location>
        <begin position="180"/>
        <end position="201"/>
    </location>
</feature>
<dbReference type="Gene3D" id="1.20.1250.20">
    <property type="entry name" value="MFS general substrate transporter like domains"/>
    <property type="match status" value="1"/>
</dbReference>
<keyword evidence="7 9" id="KW-0472">Membrane</keyword>
<evidence type="ECO:0000256" key="7">
    <source>
        <dbReference type="ARBA" id="ARBA00023136"/>
    </source>
</evidence>
<keyword evidence="12" id="KW-1185">Reference proteome</keyword>
<dbReference type="PROSITE" id="PS01023">
    <property type="entry name" value="PTR2_2"/>
    <property type="match status" value="1"/>
</dbReference>
<evidence type="ECO:0000256" key="3">
    <source>
        <dbReference type="ARBA" id="ARBA00022448"/>
    </source>
</evidence>
<dbReference type="OrthoDB" id="9772725at2"/>
<dbReference type="PANTHER" id="PTHR23517">
    <property type="entry name" value="RESISTANCE PROTEIN MDTM, PUTATIVE-RELATED-RELATED"/>
    <property type="match status" value="1"/>
</dbReference>
<dbReference type="CDD" id="cd17346">
    <property type="entry name" value="MFS_DtpA_like"/>
    <property type="match status" value="1"/>
</dbReference>
<evidence type="ECO:0000313" key="12">
    <source>
        <dbReference type="Proteomes" id="UP000182740"/>
    </source>
</evidence>
<feature type="transmembrane region" description="Helical" evidence="9">
    <location>
        <begin position="61"/>
        <end position="82"/>
    </location>
</feature>
<keyword evidence="4" id="KW-1003">Cell membrane</keyword>
<evidence type="ECO:0000256" key="6">
    <source>
        <dbReference type="ARBA" id="ARBA00022989"/>
    </source>
</evidence>
<dbReference type="InterPro" id="IPR005279">
    <property type="entry name" value="Dipep/tripep_permease"/>
</dbReference>
<dbReference type="Pfam" id="PF00854">
    <property type="entry name" value="PTR2"/>
    <property type="match status" value="1"/>
</dbReference>
<comment type="similarity">
    <text evidence="2 8">Belongs to the major facilitator superfamily. Proton-dependent oligopeptide transporter (POT/PTR) (TC 2.A.17) family.</text>
</comment>
<sequence length="485" mass="51533">MSTSTEVQQDTRFFGHPRGLANLFGVEMWERFSFYGMLGILPIYLYYKADQGGLGLAQESALGIVGAYGGLVYLSAVVGAWVADRLLGSERTLFYSAVLIMIGHISLALLPGLAGIGVGLVCVAVGSGGLKSNATAIVGTLYAEGDERRDAGFTIFYMGVNLGAFVGPLLTGLAQTEVGFHLGFGLAAIGMALGLVQYTLGRGNLGEKAKEVPNPLPASRRLLAVGAAVVLVAVILALVLTGVVHPGNLADVVVWAVAAISVVYFLVILTSRKITGVERSRVFSFIPMFIASAAFFSLYQQQFTVVSAYTDQRLNRDLFGWEMPVSWVNSINPVFIIVFAPILAALWTKLGERQPSTPMKFVLGTVLMGVAFLLFLPMVGSGKNASPLLAMVGILFVFTIAELCLSPVGLSLSTKLAPEAFRTQMVALNFLSISLGTAMSGKLAEYYSVDDEAPYFSTVGGVAIGIGVLLFLGIPFIRKLMKGVH</sequence>
<reference evidence="12" key="1">
    <citation type="submission" date="2016-11" db="EMBL/GenBank/DDBJ databases">
        <authorList>
            <person name="Varghese N."/>
            <person name="Submissions S."/>
        </authorList>
    </citation>
    <scope>NUCLEOTIDE SEQUENCE [LARGE SCALE GENOMIC DNA]</scope>
    <source>
        <strain evidence="12">DSM 44671</strain>
    </source>
</reference>
<protein>
    <submittedName>
        <fullName evidence="11">Proton-dependent oligopeptide transporter, POT family</fullName>
    </submittedName>
</protein>